<feature type="transmembrane region" description="Helical" evidence="1">
    <location>
        <begin position="7"/>
        <end position="24"/>
    </location>
</feature>
<proteinExistence type="predicted"/>
<evidence type="ECO:0000313" key="3">
    <source>
        <dbReference type="Proteomes" id="UP000279446"/>
    </source>
</evidence>
<dbReference type="Proteomes" id="UP000279446">
    <property type="component" value="Unassembled WGS sequence"/>
</dbReference>
<dbReference type="EMBL" id="RZNY01000025">
    <property type="protein sequence ID" value="RUT42636.1"/>
    <property type="molecule type" value="Genomic_DNA"/>
</dbReference>
<name>A0A3S1DPM7_9BACL</name>
<dbReference type="OrthoDB" id="2651239at2"/>
<reference evidence="2 3" key="1">
    <citation type="submission" date="2018-12" db="EMBL/GenBank/DDBJ databases">
        <authorList>
            <person name="Sun L."/>
            <person name="Chen Z."/>
        </authorList>
    </citation>
    <scope>NUCLEOTIDE SEQUENCE [LARGE SCALE GENOMIC DNA]</scope>
    <source>
        <strain evidence="2 3">DSM 15890</strain>
    </source>
</reference>
<comment type="caution">
    <text evidence="2">The sequence shown here is derived from an EMBL/GenBank/DDBJ whole genome shotgun (WGS) entry which is preliminary data.</text>
</comment>
<evidence type="ECO:0000313" key="2">
    <source>
        <dbReference type="EMBL" id="RUT42636.1"/>
    </source>
</evidence>
<protein>
    <recommendedName>
        <fullName evidence="4">Lipoprotein</fullName>
    </recommendedName>
</protein>
<dbReference type="RefSeq" id="WP_127194256.1">
    <property type="nucleotide sequence ID" value="NZ_RZNY01000025.1"/>
</dbReference>
<keyword evidence="1" id="KW-1133">Transmembrane helix</keyword>
<sequence length="141" mass="15767">MWRRGKSSLYFIGVVLMMTIIISGCTSSEPSWSTFVGAAVEKSYPVPKEANRTDAVLNNSKMDYVHYSFPGLREDDGVPEPYEKAISEWGWVEKVEENTGTTTVYEKGKLIVQLTIHDDSFTVLVPKTDEKVVIQGIESSP</sequence>
<dbReference type="PROSITE" id="PS51257">
    <property type="entry name" value="PROKAR_LIPOPROTEIN"/>
    <property type="match status" value="1"/>
</dbReference>
<keyword evidence="1" id="KW-0472">Membrane</keyword>
<evidence type="ECO:0000256" key="1">
    <source>
        <dbReference type="SAM" id="Phobius"/>
    </source>
</evidence>
<organism evidence="2 3">
    <name type="scientific">Paenibacillus anaericanus</name>
    <dbReference type="NCBI Taxonomy" id="170367"/>
    <lineage>
        <taxon>Bacteria</taxon>
        <taxon>Bacillati</taxon>
        <taxon>Bacillota</taxon>
        <taxon>Bacilli</taxon>
        <taxon>Bacillales</taxon>
        <taxon>Paenibacillaceae</taxon>
        <taxon>Paenibacillus</taxon>
    </lineage>
</organism>
<dbReference type="AlphaFoldDB" id="A0A3S1DPM7"/>
<keyword evidence="3" id="KW-1185">Reference proteome</keyword>
<evidence type="ECO:0008006" key="4">
    <source>
        <dbReference type="Google" id="ProtNLM"/>
    </source>
</evidence>
<keyword evidence="1" id="KW-0812">Transmembrane</keyword>
<gene>
    <name evidence="2" type="ORF">EJP82_22235</name>
</gene>
<accession>A0A3S1DPM7</accession>